<evidence type="ECO:0000256" key="1">
    <source>
        <dbReference type="SAM" id="MobiDB-lite"/>
    </source>
</evidence>
<accession>A0A9P5YKG9</accession>
<feature type="transmembrane region" description="Helical" evidence="2">
    <location>
        <begin position="185"/>
        <end position="210"/>
    </location>
</feature>
<gene>
    <name evidence="3" type="ORF">BDZ94DRAFT_1303188</name>
</gene>
<dbReference type="Proteomes" id="UP000807353">
    <property type="component" value="Unassembled WGS sequence"/>
</dbReference>
<feature type="transmembrane region" description="Helical" evidence="2">
    <location>
        <begin position="266"/>
        <end position="288"/>
    </location>
</feature>
<protein>
    <submittedName>
        <fullName evidence="3">Uncharacterized protein</fullName>
    </submittedName>
</protein>
<feature type="transmembrane region" description="Helical" evidence="2">
    <location>
        <begin position="23"/>
        <end position="49"/>
    </location>
</feature>
<feature type="transmembrane region" description="Helical" evidence="2">
    <location>
        <begin position="70"/>
        <end position="98"/>
    </location>
</feature>
<sequence>MPVNNTPQHQILQLALASYGETLLVPFLGVMTLSILYGLFIFIFAQLCVRLGPQKSSNLAHLLLFMASSISFLVATGLEVIYLVLIGISVHSALFGIPGKPLVERPILTLALLAKPKIIMMWVTSFQFLIGDIVVIWRAYVLLRIHRMQRLAVFPLLIFVSAATLTLSFLISISRGADVSSKSSFLKAGLSLSLGTNVATTALTGFVYWIHRKDMMAGIPRERGPTQVERVLGILVESGVLYCCLQAGFFALLLCTPKSLAGDCTVSILTALCLGLIAMQPTFVTLVVRKGFAFDNTYWMDTPLSCRSMFEHRRQPVMGQFSLSSDIETRRGPPQQPDIDLMDGPQIV</sequence>
<name>A0A9P5YKG9_9AGAR</name>
<feature type="transmembrane region" description="Helical" evidence="2">
    <location>
        <begin position="152"/>
        <end position="173"/>
    </location>
</feature>
<evidence type="ECO:0000313" key="3">
    <source>
        <dbReference type="EMBL" id="KAF9469471.1"/>
    </source>
</evidence>
<feature type="transmembrane region" description="Helical" evidence="2">
    <location>
        <begin position="118"/>
        <end position="140"/>
    </location>
</feature>
<feature type="region of interest" description="Disordered" evidence="1">
    <location>
        <begin position="326"/>
        <end position="348"/>
    </location>
</feature>
<feature type="transmembrane region" description="Helical" evidence="2">
    <location>
        <begin position="231"/>
        <end position="254"/>
    </location>
</feature>
<keyword evidence="2" id="KW-0472">Membrane</keyword>
<evidence type="ECO:0000256" key="2">
    <source>
        <dbReference type="SAM" id="Phobius"/>
    </source>
</evidence>
<reference evidence="3" key="1">
    <citation type="submission" date="2020-11" db="EMBL/GenBank/DDBJ databases">
        <authorList>
            <consortium name="DOE Joint Genome Institute"/>
            <person name="Ahrendt S."/>
            <person name="Riley R."/>
            <person name="Andreopoulos W."/>
            <person name="Labutti K."/>
            <person name="Pangilinan J."/>
            <person name="Ruiz-Duenas F.J."/>
            <person name="Barrasa J.M."/>
            <person name="Sanchez-Garcia M."/>
            <person name="Camarero S."/>
            <person name="Miyauchi S."/>
            <person name="Serrano A."/>
            <person name="Linde D."/>
            <person name="Babiker R."/>
            <person name="Drula E."/>
            <person name="Ayuso-Fernandez I."/>
            <person name="Pacheco R."/>
            <person name="Padilla G."/>
            <person name="Ferreira P."/>
            <person name="Barriuso J."/>
            <person name="Kellner H."/>
            <person name="Castanera R."/>
            <person name="Alfaro M."/>
            <person name="Ramirez L."/>
            <person name="Pisabarro A.G."/>
            <person name="Kuo A."/>
            <person name="Tritt A."/>
            <person name="Lipzen A."/>
            <person name="He G."/>
            <person name="Yan M."/>
            <person name="Ng V."/>
            <person name="Cullen D."/>
            <person name="Martin F."/>
            <person name="Rosso M.-N."/>
            <person name="Henrissat B."/>
            <person name="Hibbett D."/>
            <person name="Martinez A.T."/>
            <person name="Grigoriev I.V."/>
        </authorList>
    </citation>
    <scope>NUCLEOTIDE SEQUENCE</scope>
    <source>
        <strain evidence="3">CBS 247.69</strain>
    </source>
</reference>
<dbReference type="EMBL" id="MU150229">
    <property type="protein sequence ID" value="KAF9469471.1"/>
    <property type="molecule type" value="Genomic_DNA"/>
</dbReference>
<comment type="caution">
    <text evidence="3">The sequence shown here is derived from an EMBL/GenBank/DDBJ whole genome shotgun (WGS) entry which is preliminary data.</text>
</comment>
<proteinExistence type="predicted"/>
<dbReference type="AlphaFoldDB" id="A0A9P5YKG9"/>
<dbReference type="OrthoDB" id="3029622at2759"/>
<evidence type="ECO:0000313" key="4">
    <source>
        <dbReference type="Proteomes" id="UP000807353"/>
    </source>
</evidence>
<organism evidence="3 4">
    <name type="scientific">Collybia nuda</name>
    <dbReference type="NCBI Taxonomy" id="64659"/>
    <lineage>
        <taxon>Eukaryota</taxon>
        <taxon>Fungi</taxon>
        <taxon>Dikarya</taxon>
        <taxon>Basidiomycota</taxon>
        <taxon>Agaricomycotina</taxon>
        <taxon>Agaricomycetes</taxon>
        <taxon>Agaricomycetidae</taxon>
        <taxon>Agaricales</taxon>
        <taxon>Tricholomatineae</taxon>
        <taxon>Clitocybaceae</taxon>
        <taxon>Collybia</taxon>
    </lineage>
</organism>
<keyword evidence="2" id="KW-1133">Transmembrane helix</keyword>
<keyword evidence="4" id="KW-1185">Reference proteome</keyword>
<keyword evidence="2" id="KW-0812">Transmembrane</keyword>